<feature type="transmembrane region" description="Helical" evidence="8">
    <location>
        <begin position="221"/>
        <end position="241"/>
    </location>
</feature>
<dbReference type="EMBL" id="CAJNOG010000151">
    <property type="protein sequence ID" value="CAF1013489.1"/>
    <property type="molecule type" value="Genomic_DNA"/>
</dbReference>
<keyword evidence="7" id="KW-0807">Transducer</keyword>
<dbReference type="Gene3D" id="1.20.1070.10">
    <property type="entry name" value="Rhodopsin 7-helix transmembrane proteins"/>
    <property type="match status" value="1"/>
</dbReference>
<feature type="transmembrane region" description="Helical" evidence="8">
    <location>
        <begin position="15"/>
        <end position="38"/>
    </location>
</feature>
<name>A0A814HN96_9BILA</name>
<evidence type="ECO:0000256" key="1">
    <source>
        <dbReference type="ARBA" id="ARBA00004141"/>
    </source>
</evidence>
<dbReference type="AlphaFoldDB" id="A0A814HN96"/>
<feature type="transmembrane region" description="Helical" evidence="8">
    <location>
        <begin position="261"/>
        <end position="286"/>
    </location>
</feature>
<dbReference type="PANTHER" id="PTHR24243:SF230">
    <property type="entry name" value="G-PROTEIN COUPLED RECEPTORS FAMILY 1 PROFILE DOMAIN-CONTAINING PROTEIN"/>
    <property type="match status" value="1"/>
</dbReference>
<protein>
    <recommendedName>
        <fullName evidence="9">G-protein coupled receptors family 1 profile domain-containing protein</fullName>
    </recommendedName>
</protein>
<proteinExistence type="predicted"/>
<feature type="domain" description="G-protein coupled receptors family 1 profile" evidence="9">
    <location>
        <begin position="30"/>
        <end position="284"/>
    </location>
</feature>
<dbReference type="Proteomes" id="UP000663844">
    <property type="component" value="Unassembled WGS sequence"/>
</dbReference>
<dbReference type="GO" id="GO:0005886">
    <property type="term" value="C:plasma membrane"/>
    <property type="evidence" value="ECO:0007669"/>
    <property type="project" value="TreeGrafter"/>
</dbReference>
<evidence type="ECO:0000313" key="12">
    <source>
        <dbReference type="Proteomes" id="UP000663845"/>
    </source>
</evidence>
<evidence type="ECO:0000256" key="2">
    <source>
        <dbReference type="ARBA" id="ARBA00022692"/>
    </source>
</evidence>
<evidence type="ECO:0000313" key="10">
    <source>
        <dbReference type="EMBL" id="CAF1013489.1"/>
    </source>
</evidence>
<keyword evidence="6" id="KW-0675">Receptor</keyword>
<accession>A0A814HN96</accession>
<feature type="transmembrane region" description="Helical" evidence="8">
    <location>
        <begin position="136"/>
        <end position="157"/>
    </location>
</feature>
<dbReference type="EMBL" id="CAJOAZ010001064">
    <property type="protein sequence ID" value="CAF3758759.1"/>
    <property type="molecule type" value="Genomic_DNA"/>
</dbReference>
<keyword evidence="5 8" id="KW-0472">Membrane</keyword>
<keyword evidence="3 8" id="KW-1133">Transmembrane helix</keyword>
<evidence type="ECO:0000256" key="4">
    <source>
        <dbReference type="ARBA" id="ARBA00023040"/>
    </source>
</evidence>
<dbReference type="SUPFAM" id="SSF81321">
    <property type="entry name" value="Family A G protein-coupled receptor-like"/>
    <property type="match status" value="1"/>
</dbReference>
<evidence type="ECO:0000256" key="5">
    <source>
        <dbReference type="ARBA" id="ARBA00023136"/>
    </source>
</evidence>
<dbReference type="GO" id="GO:0004930">
    <property type="term" value="F:G protein-coupled receptor activity"/>
    <property type="evidence" value="ECO:0007669"/>
    <property type="project" value="UniProtKB-KW"/>
</dbReference>
<dbReference type="Proteomes" id="UP000663845">
    <property type="component" value="Unassembled WGS sequence"/>
</dbReference>
<dbReference type="InterPro" id="IPR000276">
    <property type="entry name" value="GPCR_Rhodpsn"/>
</dbReference>
<dbReference type="PROSITE" id="PS50262">
    <property type="entry name" value="G_PROTEIN_RECEP_F1_2"/>
    <property type="match status" value="1"/>
</dbReference>
<evidence type="ECO:0000256" key="6">
    <source>
        <dbReference type="ARBA" id="ARBA00023170"/>
    </source>
</evidence>
<evidence type="ECO:0000256" key="8">
    <source>
        <dbReference type="SAM" id="Phobius"/>
    </source>
</evidence>
<evidence type="ECO:0000259" key="9">
    <source>
        <dbReference type="PROSITE" id="PS50262"/>
    </source>
</evidence>
<organism evidence="10 12">
    <name type="scientific">Adineta steineri</name>
    <dbReference type="NCBI Taxonomy" id="433720"/>
    <lineage>
        <taxon>Eukaryota</taxon>
        <taxon>Metazoa</taxon>
        <taxon>Spiralia</taxon>
        <taxon>Gnathifera</taxon>
        <taxon>Rotifera</taxon>
        <taxon>Eurotatoria</taxon>
        <taxon>Bdelloidea</taxon>
        <taxon>Adinetida</taxon>
        <taxon>Adinetidae</taxon>
        <taxon>Adineta</taxon>
    </lineage>
</organism>
<reference evidence="10" key="1">
    <citation type="submission" date="2021-02" db="EMBL/GenBank/DDBJ databases">
        <authorList>
            <person name="Nowell W R."/>
        </authorList>
    </citation>
    <scope>NUCLEOTIDE SEQUENCE</scope>
</reference>
<keyword evidence="2 8" id="KW-0812">Transmembrane</keyword>
<comment type="caution">
    <text evidence="10">The sequence shown here is derived from an EMBL/GenBank/DDBJ whole genome shotgun (WGS) entry which is preliminary data.</text>
</comment>
<keyword evidence="4" id="KW-0297">G-protein coupled receptor</keyword>
<feature type="transmembrane region" description="Helical" evidence="8">
    <location>
        <begin position="177"/>
        <end position="200"/>
    </location>
</feature>
<dbReference type="Pfam" id="PF00001">
    <property type="entry name" value="7tm_1"/>
    <property type="match status" value="1"/>
</dbReference>
<evidence type="ECO:0000313" key="11">
    <source>
        <dbReference type="EMBL" id="CAF3758759.1"/>
    </source>
</evidence>
<gene>
    <name evidence="10" type="ORF">JYZ213_LOCUS16662</name>
    <name evidence="11" type="ORF">OXD698_LOCUS15891</name>
</gene>
<evidence type="ECO:0000256" key="7">
    <source>
        <dbReference type="ARBA" id="ARBA00023224"/>
    </source>
</evidence>
<sequence length="334" mass="38430">MSSTAQSILIASQQYTIYVSFIILFSGVFGHIFNIFIFTHLKIFRGNPSTIYLISESVVNLFQMLISFTSRIAINGFNNDLTQTSIVWCKLRNVIVQAFTLISLNIVCFAAIDQYLSTNHYPYLRQMSTTKTAKNLITLAIIIWSLHSLPFAILFEIRPVSGCNIYNQGMITYVTYVYYLILTGTLPIAISTLFGILAYQNVRRIVRQQIAIRRRKLDQQLTAMIIVRVGFLVVLTVPYVLQRIYSNVVYISKEDVIHKAVLQLVGSVTISLFYLNYSGSFYLFLISSGRFRRQVKNVFLHKFWRIYCRNRIRQNQILPLPTVSSGTFDLQSIN</sequence>
<dbReference type="InterPro" id="IPR017452">
    <property type="entry name" value="GPCR_Rhodpsn_7TM"/>
</dbReference>
<dbReference type="PANTHER" id="PTHR24243">
    <property type="entry name" value="G-PROTEIN COUPLED RECEPTOR"/>
    <property type="match status" value="1"/>
</dbReference>
<evidence type="ECO:0000256" key="3">
    <source>
        <dbReference type="ARBA" id="ARBA00022989"/>
    </source>
</evidence>
<comment type="subcellular location">
    <subcellularLocation>
        <location evidence="1">Membrane</location>
        <topology evidence="1">Multi-pass membrane protein</topology>
    </subcellularLocation>
</comment>